<evidence type="ECO:0000313" key="2">
    <source>
        <dbReference type="Proteomes" id="UP000677054"/>
    </source>
</evidence>
<keyword evidence="2" id="KW-1185">Reference proteome</keyword>
<gene>
    <name evidence="1" type="ORF">DSTB1V02_LOCUS9635</name>
</gene>
<evidence type="ECO:0000313" key="1">
    <source>
        <dbReference type="EMBL" id="CAD7249849.1"/>
    </source>
</evidence>
<proteinExistence type="predicted"/>
<dbReference type="Proteomes" id="UP000677054">
    <property type="component" value="Unassembled WGS sequence"/>
</dbReference>
<sequence length="379" mass="41970">MALSGCGCGRQVASLRLDRWQYVEAELQVPNVIAVQSYVTLNGTVMVVFSYVDAERLAVLESHEVSVETDLVINSYFASCTAGVGAFFAEKVNHQPEAERRSGHLEFREIARSLSQWCFRTDESPLLLPQKEVASLRLDRWQYVEAELQVPNVIAVQSYVTLNGTVMVAFSYVDAEGLAVLESHEVSVETDLVINSYFASCTAGVGAFFAEKVNHQPDTAVASFDDLLMALMEGRPLTIVASATAWGNSLEPQVIVAEGGSTNYRFYVVPDEIVVEWSGLALSVVQGQSVYAVTRVNVFRDGSVVVHANYYNALTWEDEYPYPEGFQCILGESINFYYASGQREMGKAMRKLAQLGIWFYFGGSDLVRTREVTSSERGK</sequence>
<dbReference type="EMBL" id="CAJPEV010002521">
    <property type="protein sequence ID" value="CAG0897184.1"/>
    <property type="molecule type" value="Genomic_DNA"/>
</dbReference>
<dbReference type="AlphaFoldDB" id="A0A7R9FNW7"/>
<dbReference type="EMBL" id="LR902038">
    <property type="protein sequence ID" value="CAD7249849.1"/>
    <property type="molecule type" value="Genomic_DNA"/>
</dbReference>
<accession>A0A7R9FNW7</accession>
<protein>
    <submittedName>
        <fullName evidence="1">Uncharacterized protein</fullName>
    </submittedName>
</protein>
<organism evidence="1">
    <name type="scientific">Darwinula stevensoni</name>
    <dbReference type="NCBI Taxonomy" id="69355"/>
    <lineage>
        <taxon>Eukaryota</taxon>
        <taxon>Metazoa</taxon>
        <taxon>Ecdysozoa</taxon>
        <taxon>Arthropoda</taxon>
        <taxon>Crustacea</taxon>
        <taxon>Oligostraca</taxon>
        <taxon>Ostracoda</taxon>
        <taxon>Podocopa</taxon>
        <taxon>Podocopida</taxon>
        <taxon>Darwinulocopina</taxon>
        <taxon>Darwinuloidea</taxon>
        <taxon>Darwinulidae</taxon>
        <taxon>Darwinula</taxon>
    </lineage>
</organism>
<name>A0A7R9FNW7_9CRUS</name>
<reference evidence="1" key="1">
    <citation type="submission" date="2020-11" db="EMBL/GenBank/DDBJ databases">
        <authorList>
            <person name="Tran Van P."/>
        </authorList>
    </citation>
    <scope>NUCLEOTIDE SEQUENCE</scope>
</reference>